<accession>A0ACB9P5F4</accession>
<comment type="caution">
    <text evidence="1">The sequence shown here is derived from an EMBL/GenBank/DDBJ whole genome shotgun (WGS) entry which is preliminary data.</text>
</comment>
<sequence>MMSKKGAEQPIAEVGLPPSVANVFAARNIRTAKDVLLSTEFDLMELSGLGLDQIRSAVLRISEELSPPCQTGLSLWEKRLQQEQWHLPTRLKGLDFALCGGIPFGVITEVVGPAGIGKTQFCLKLALLAALPLSHGGLDGQVIYVDVEFKFNTKRLIEIGTKSFPDIFNGKEMEQEITRRILILRPSCLSEFTESLERINTLMLQHRVKLLVIDSMTALVSGENEQGTARKSPLSWHISFLKSAAEASRVPILVTNQVRSQSPNEVVQYNFEAGMRQEHLWGSPDFNSCLVAALGVQWSHAVTIRLIFEVISGQRFMKVAKSPMSPPVAFPFRVISSGISLLDDCGRELVGKQIHTISCQEPDKKRKEECLGPPDLSSFLNFLSSNMFGWELHHL</sequence>
<name>A0ACB9P5F4_9MYRT</name>
<evidence type="ECO:0000313" key="1">
    <source>
        <dbReference type="EMBL" id="KAI4343044.1"/>
    </source>
</evidence>
<gene>
    <name evidence="1" type="ORF">MLD38_027592</name>
</gene>
<evidence type="ECO:0000313" key="2">
    <source>
        <dbReference type="Proteomes" id="UP001057402"/>
    </source>
</evidence>
<dbReference type="Proteomes" id="UP001057402">
    <property type="component" value="Chromosome 7"/>
</dbReference>
<organism evidence="1 2">
    <name type="scientific">Melastoma candidum</name>
    <dbReference type="NCBI Taxonomy" id="119954"/>
    <lineage>
        <taxon>Eukaryota</taxon>
        <taxon>Viridiplantae</taxon>
        <taxon>Streptophyta</taxon>
        <taxon>Embryophyta</taxon>
        <taxon>Tracheophyta</taxon>
        <taxon>Spermatophyta</taxon>
        <taxon>Magnoliopsida</taxon>
        <taxon>eudicotyledons</taxon>
        <taxon>Gunneridae</taxon>
        <taxon>Pentapetalae</taxon>
        <taxon>rosids</taxon>
        <taxon>malvids</taxon>
        <taxon>Myrtales</taxon>
        <taxon>Melastomataceae</taxon>
        <taxon>Melastomatoideae</taxon>
        <taxon>Melastomateae</taxon>
        <taxon>Melastoma</taxon>
    </lineage>
</organism>
<protein>
    <submittedName>
        <fullName evidence="1">Uncharacterized protein</fullName>
    </submittedName>
</protein>
<reference evidence="2" key="1">
    <citation type="journal article" date="2023" name="Front. Plant Sci.">
        <title>Chromosomal-level genome assembly of Melastoma candidum provides insights into trichome evolution.</title>
        <authorList>
            <person name="Zhong Y."/>
            <person name="Wu W."/>
            <person name="Sun C."/>
            <person name="Zou P."/>
            <person name="Liu Y."/>
            <person name="Dai S."/>
            <person name="Zhou R."/>
        </authorList>
    </citation>
    <scope>NUCLEOTIDE SEQUENCE [LARGE SCALE GENOMIC DNA]</scope>
</reference>
<dbReference type="EMBL" id="CM042886">
    <property type="protein sequence ID" value="KAI4343044.1"/>
    <property type="molecule type" value="Genomic_DNA"/>
</dbReference>
<proteinExistence type="predicted"/>
<keyword evidence="2" id="KW-1185">Reference proteome</keyword>